<evidence type="ECO:0000256" key="2">
    <source>
        <dbReference type="ARBA" id="ARBA00022692"/>
    </source>
</evidence>
<dbReference type="AlphaFoldDB" id="A0A6J2JP87"/>
<comment type="subcellular location">
    <subcellularLocation>
        <location evidence="1">Membrane</location>
    </subcellularLocation>
</comment>
<dbReference type="OrthoDB" id="6258998at2759"/>
<reference evidence="6" key="1">
    <citation type="submission" date="2025-08" db="UniProtKB">
        <authorList>
            <consortium name="RefSeq"/>
        </authorList>
    </citation>
    <scope>IDENTIFICATION</scope>
    <source>
        <tissue evidence="6">Silk gland</tissue>
    </source>
</reference>
<keyword evidence="4" id="KW-0472">Membrane</keyword>
<dbReference type="Proteomes" id="UP000504629">
    <property type="component" value="Unplaced"/>
</dbReference>
<proteinExistence type="predicted"/>
<dbReference type="Gene3D" id="3.40.50.12190">
    <property type="match status" value="1"/>
</dbReference>
<evidence type="ECO:0000256" key="1">
    <source>
        <dbReference type="ARBA" id="ARBA00004370"/>
    </source>
</evidence>
<dbReference type="InterPro" id="IPR038599">
    <property type="entry name" value="LAP1C-like_C_sf"/>
</dbReference>
<accession>A0A6J2JP87</accession>
<name>A0A6J2JP87_BOMMA</name>
<evidence type="ECO:0000256" key="3">
    <source>
        <dbReference type="ARBA" id="ARBA00022989"/>
    </source>
</evidence>
<evidence type="ECO:0000313" key="5">
    <source>
        <dbReference type="Proteomes" id="UP000504629"/>
    </source>
</evidence>
<evidence type="ECO:0000313" key="6">
    <source>
        <dbReference type="RefSeq" id="XP_028030109.1"/>
    </source>
</evidence>
<protein>
    <submittedName>
        <fullName evidence="6">Uncharacterized protein LOC114242964 isoform X1</fullName>
    </submittedName>
</protein>
<organism evidence="5 6">
    <name type="scientific">Bombyx mandarina</name>
    <name type="common">Wild silk moth</name>
    <name type="synonym">Wild silkworm</name>
    <dbReference type="NCBI Taxonomy" id="7092"/>
    <lineage>
        <taxon>Eukaryota</taxon>
        <taxon>Metazoa</taxon>
        <taxon>Ecdysozoa</taxon>
        <taxon>Arthropoda</taxon>
        <taxon>Hexapoda</taxon>
        <taxon>Insecta</taxon>
        <taxon>Pterygota</taxon>
        <taxon>Neoptera</taxon>
        <taxon>Endopterygota</taxon>
        <taxon>Lepidoptera</taxon>
        <taxon>Glossata</taxon>
        <taxon>Ditrysia</taxon>
        <taxon>Bombycoidea</taxon>
        <taxon>Bombycidae</taxon>
        <taxon>Bombycinae</taxon>
        <taxon>Bombyx</taxon>
    </lineage>
</organism>
<evidence type="ECO:0000256" key="4">
    <source>
        <dbReference type="ARBA" id="ARBA00023136"/>
    </source>
</evidence>
<dbReference type="KEGG" id="bman:114242964"/>
<dbReference type="GeneID" id="114242964"/>
<dbReference type="GO" id="GO:0016020">
    <property type="term" value="C:membrane"/>
    <property type="evidence" value="ECO:0007669"/>
    <property type="project" value="UniProtKB-SubCell"/>
</dbReference>
<gene>
    <name evidence="6" type="primary">LOC114242964</name>
</gene>
<keyword evidence="3" id="KW-1133">Transmembrane helix</keyword>
<keyword evidence="2" id="KW-0812">Transmembrane</keyword>
<keyword evidence="5" id="KW-1185">Reference proteome</keyword>
<dbReference type="CTD" id="40158"/>
<sequence>MSNIGQGSNGGANIKPVARPSIHYHKGYCPFACGEFTMDGNRVSRSISPIGENLANTEGYGQDEPDNTISKHAHPIEVPRKPITRRQSSVDPQIENRFCKNESEILSKSLPAYFPSHLDFSSNSEMENIELHLSNVSNSSSNIIRSRSYFDESQNETGSFTTHQESFYREQETKNSFIVQTSIVISAFVMIIFSVNYSNVLNNKNEILPSSIKYDKNSFNHDMYNLGEKYNVNEDSILQLQTGISSISEKKDTDSFIFVYNSKNMEFDSNAFNEFINEVALVSAKFLRNESSTVRHIVVDTSSLVLQDSAELITKYMDEVAKDGVMLMTKIDSLPSSLAMALHYYCDEYNPLAKKSAIFFTLDLSNCSDQMPTHSHVEKCLASKWKSVPSANIGPLLSRVVSVLIDVTSTF</sequence>
<dbReference type="RefSeq" id="XP_028030109.1">
    <property type="nucleotide sequence ID" value="XM_028174308.1"/>
</dbReference>